<gene>
    <name evidence="2" type="ORF">QYS48_29255</name>
</gene>
<feature type="transmembrane region" description="Helical" evidence="1">
    <location>
        <begin position="282"/>
        <end position="300"/>
    </location>
</feature>
<keyword evidence="1" id="KW-0472">Membrane</keyword>
<evidence type="ECO:0000313" key="2">
    <source>
        <dbReference type="EMBL" id="WMN07590.1"/>
    </source>
</evidence>
<proteinExistence type="predicted"/>
<feature type="transmembrane region" description="Helical" evidence="1">
    <location>
        <begin position="115"/>
        <end position="135"/>
    </location>
</feature>
<accession>A0AA51NAN0</accession>
<dbReference type="RefSeq" id="WP_308357765.1">
    <property type="nucleotide sequence ID" value="NZ_CP129970.2"/>
</dbReference>
<name>A0AA51NAN0_9BACT</name>
<dbReference type="AlphaFoldDB" id="A0AA51NAN0"/>
<dbReference type="Pfam" id="PF18940">
    <property type="entry name" value="DUF5687"/>
    <property type="match status" value="1"/>
</dbReference>
<organism evidence="2 3">
    <name type="scientific">Marivirga arenosa</name>
    <dbReference type="NCBI Taxonomy" id="3059076"/>
    <lineage>
        <taxon>Bacteria</taxon>
        <taxon>Pseudomonadati</taxon>
        <taxon>Bacteroidota</taxon>
        <taxon>Cytophagia</taxon>
        <taxon>Cytophagales</taxon>
        <taxon>Marivirgaceae</taxon>
        <taxon>Marivirga</taxon>
    </lineage>
</organism>
<evidence type="ECO:0000313" key="3">
    <source>
        <dbReference type="Proteomes" id="UP001244443"/>
    </source>
</evidence>
<feature type="transmembrane region" description="Helical" evidence="1">
    <location>
        <begin position="22"/>
        <end position="41"/>
    </location>
</feature>
<keyword evidence="3" id="KW-1185">Reference proteome</keyword>
<feature type="transmembrane region" description="Helical" evidence="1">
    <location>
        <begin position="141"/>
        <end position="161"/>
    </location>
</feature>
<keyword evidence="1" id="KW-0812">Transmembrane</keyword>
<protein>
    <submittedName>
        <fullName evidence="2">DUF5687 family protein</fullName>
    </submittedName>
</protein>
<reference evidence="2" key="1">
    <citation type="submission" date="2023-08" db="EMBL/GenBank/DDBJ databases">
        <title>Comparative genomics and taxonomic characterization of three novel marine species of genus Marivirga.</title>
        <authorList>
            <person name="Muhammad N."/>
            <person name="Kim S.-G."/>
        </authorList>
    </citation>
    <scope>NUCLEOTIDE SEQUENCE [LARGE SCALE GENOMIC DNA]</scope>
    <source>
        <strain evidence="2">ABR2-2</strain>
    </source>
</reference>
<evidence type="ECO:0000256" key="1">
    <source>
        <dbReference type="SAM" id="Phobius"/>
    </source>
</evidence>
<dbReference type="InterPro" id="IPR043742">
    <property type="entry name" value="DUF5687"/>
</dbReference>
<feature type="transmembrane region" description="Helical" evidence="1">
    <location>
        <begin position="417"/>
        <end position="438"/>
    </location>
</feature>
<feature type="transmembrane region" description="Helical" evidence="1">
    <location>
        <begin position="355"/>
        <end position="373"/>
    </location>
</feature>
<keyword evidence="1" id="KW-1133">Transmembrane helix</keyword>
<feature type="transmembrane region" description="Helical" evidence="1">
    <location>
        <begin position="61"/>
        <end position="80"/>
    </location>
</feature>
<feature type="transmembrane region" description="Helical" evidence="1">
    <location>
        <begin position="208"/>
        <end position="228"/>
    </location>
</feature>
<dbReference type="Proteomes" id="UP001244443">
    <property type="component" value="Chromosome"/>
</dbReference>
<feature type="transmembrane region" description="Helical" evidence="1">
    <location>
        <begin position="170"/>
        <end position="188"/>
    </location>
</feature>
<feature type="transmembrane region" description="Helical" evidence="1">
    <location>
        <begin position="444"/>
        <end position="465"/>
    </location>
</feature>
<dbReference type="EMBL" id="CP129970">
    <property type="protein sequence ID" value="WMN07590.1"/>
    <property type="molecule type" value="Genomic_DNA"/>
</dbReference>
<feature type="transmembrane region" description="Helical" evidence="1">
    <location>
        <begin position="379"/>
        <end position="397"/>
    </location>
</feature>
<feature type="transmembrane region" description="Helical" evidence="1">
    <location>
        <begin position="306"/>
        <end position="328"/>
    </location>
</feature>
<sequence length="490" mass="56389">MKWILKHQWLNFRRSPAFEKDLGIKIFLILLGLFLLMNLIFVSSNFNELLDGFGIDTEPTILINQFLLYYFISELGLRYLMQNVPALDIEPYLHLPISKNLVSKFLVFRSILSPYNLLAPSIFIGLTVSTVIPSIGLSKGLVWLLFTLSTSLILHFFNILIKKKLENSNLFWTVLLSLIAINYIGNNYLNFDLIPLGQWASAITNNPILLIVPILILLFVIYTSYKFFLENLYLEDLFDAKMMSGEKFTGKLRNWESKGLLNTLIGQELKLILRHKRSRSSVMMAGIFLFYPLLIFSMGKETQSEFMAIFVSIFFTGIFIIQYGQFLWSWNTNQMDFFLTQINPYKLWVESRYRLLVYSVIITSILSLPYFYYGYEIMLIMAATALYNVGINSMLIMRMSLWGPKPIELDKSSMMNYQGVGAAQFVVGIPLILGPMIVYAPFSYIWNGQIGVLAIAVTGLIGIVLRKPFFNAIANKLKKDKYKLIHDLTI</sequence>